<name>A0A0D0DYT6_9AGAM</name>
<dbReference type="GO" id="GO:0006886">
    <property type="term" value="P:intracellular protein transport"/>
    <property type="evidence" value="ECO:0007669"/>
    <property type="project" value="InterPro"/>
</dbReference>
<evidence type="ECO:0000256" key="6">
    <source>
        <dbReference type="ARBA" id="ARBA00022927"/>
    </source>
</evidence>
<dbReference type="InParanoid" id="A0A0D0DYT6"/>
<dbReference type="AlphaFoldDB" id="A0A0D0DYT6"/>
<feature type="region of interest" description="Disordered" evidence="12">
    <location>
        <begin position="1"/>
        <end position="31"/>
    </location>
</feature>
<evidence type="ECO:0008006" key="16">
    <source>
        <dbReference type="Google" id="ProtNLM"/>
    </source>
</evidence>
<evidence type="ECO:0000313" key="14">
    <source>
        <dbReference type="EMBL" id="KIK91889.1"/>
    </source>
</evidence>
<evidence type="ECO:0000256" key="13">
    <source>
        <dbReference type="SAM" id="Phobius"/>
    </source>
</evidence>
<keyword evidence="15" id="KW-1185">Reference proteome</keyword>
<feature type="compositionally biased region" description="Low complexity" evidence="12">
    <location>
        <begin position="120"/>
        <end position="133"/>
    </location>
</feature>
<keyword evidence="6" id="KW-0653">Protein transport</keyword>
<evidence type="ECO:0000256" key="2">
    <source>
        <dbReference type="ARBA" id="ARBA00009874"/>
    </source>
</evidence>
<feature type="compositionally biased region" description="Low complexity" evidence="12">
    <location>
        <begin position="14"/>
        <end position="31"/>
    </location>
</feature>
<protein>
    <recommendedName>
        <fullName evidence="16">Mitochondrial import receptor subunit TOM22</fullName>
    </recommendedName>
</protein>
<evidence type="ECO:0000256" key="10">
    <source>
        <dbReference type="ARBA" id="ARBA00023136"/>
    </source>
</evidence>
<evidence type="ECO:0000256" key="5">
    <source>
        <dbReference type="ARBA" id="ARBA00022787"/>
    </source>
</evidence>
<keyword evidence="8" id="KW-0811">Translocation</keyword>
<sequence length="155" mass="16416">MVKVEIVEEKDQFSSNSPYASSSSSRTSSSVSLSSASSELSTADETLYDRFSALVDIVPPSTRHTISTRVSNTASFLKKTGKVLGNVVWIVTTSALLVGLPLALSLEDEAKIVAQEREMMAQQQGAQQMLPPGSSYPPPPGSNPSSQKGIVPPGF</sequence>
<dbReference type="STRING" id="930991.A0A0D0DYT6"/>
<feature type="transmembrane region" description="Helical" evidence="13">
    <location>
        <begin position="83"/>
        <end position="104"/>
    </location>
</feature>
<feature type="compositionally biased region" description="Basic and acidic residues" evidence="12">
    <location>
        <begin position="1"/>
        <end position="12"/>
    </location>
</feature>
<evidence type="ECO:0000256" key="4">
    <source>
        <dbReference type="ARBA" id="ARBA00022692"/>
    </source>
</evidence>
<dbReference type="PANTHER" id="PTHR12504:SF0">
    <property type="entry name" value="MITOCHONDRIAL IMPORT RECEPTOR SUBUNIT TOM22 HOMOLOG"/>
    <property type="match status" value="1"/>
</dbReference>
<dbReference type="HOGENOM" id="CLU_094333_0_0_1"/>
<dbReference type="CDD" id="cd22884">
    <property type="entry name" value="TOM22"/>
    <property type="match status" value="1"/>
</dbReference>
<evidence type="ECO:0000256" key="3">
    <source>
        <dbReference type="ARBA" id="ARBA00022448"/>
    </source>
</evidence>
<comment type="similarity">
    <text evidence="2">Belongs to the Tom22 family.</text>
</comment>
<keyword evidence="5" id="KW-1000">Mitochondrion outer membrane</keyword>
<dbReference type="PANTHER" id="PTHR12504">
    <property type="entry name" value="MITOCHONDRIAL IMPORT RECEPTOR SUBUNIT TOM22"/>
    <property type="match status" value="1"/>
</dbReference>
<evidence type="ECO:0000256" key="8">
    <source>
        <dbReference type="ARBA" id="ARBA00023010"/>
    </source>
</evidence>
<gene>
    <name evidence="14" type="ORF">PAXRUDRAFT_830460</name>
</gene>
<accession>A0A0D0DYT6</accession>
<evidence type="ECO:0000256" key="1">
    <source>
        <dbReference type="ARBA" id="ARBA00004572"/>
    </source>
</evidence>
<evidence type="ECO:0000256" key="7">
    <source>
        <dbReference type="ARBA" id="ARBA00022989"/>
    </source>
</evidence>
<dbReference type="Proteomes" id="UP000054538">
    <property type="component" value="Unassembled WGS sequence"/>
</dbReference>
<dbReference type="OrthoDB" id="10016939at2759"/>
<reference evidence="14 15" key="1">
    <citation type="submission" date="2014-04" db="EMBL/GenBank/DDBJ databases">
        <authorList>
            <consortium name="DOE Joint Genome Institute"/>
            <person name="Kuo A."/>
            <person name="Kohler A."/>
            <person name="Jargeat P."/>
            <person name="Nagy L.G."/>
            <person name="Floudas D."/>
            <person name="Copeland A."/>
            <person name="Barry K.W."/>
            <person name="Cichocki N."/>
            <person name="Veneault-Fourrey C."/>
            <person name="LaButti K."/>
            <person name="Lindquist E.A."/>
            <person name="Lipzen A."/>
            <person name="Lundell T."/>
            <person name="Morin E."/>
            <person name="Murat C."/>
            <person name="Sun H."/>
            <person name="Tunlid A."/>
            <person name="Henrissat B."/>
            <person name="Grigoriev I.V."/>
            <person name="Hibbett D.S."/>
            <person name="Martin F."/>
            <person name="Nordberg H.P."/>
            <person name="Cantor M.N."/>
            <person name="Hua S.X."/>
        </authorList>
    </citation>
    <scope>NUCLEOTIDE SEQUENCE [LARGE SCALE GENOMIC DNA]</scope>
    <source>
        <strain evidence="14 15">Ve08.2h10</strain>
    </source>
</reference>
<keyword evidence="10 13" id="KW-0472">Membrane</keyword>
<evidence type="ECO:0000256" key="11">
    <source>
        <dbReference type="ARBA" id="ARBA00023170"/>
    </source>
</evidence>
<dbReference type="InterPro" id="IPR005683">
    <property type="entry name" value="Tom22"/>
</dbReference>
<comment type="subcellular location">
    <subcellularLocation>
        <location evidence="1">Mitochondrion outer membrane</location>
        <topology evidence="1">Single-pass membrane protein</topology>
    </subcellularLocation>
</comment>
<evidence type="ECO:0000256" key="9">
    <source>
        <dbReference type="ARBA" id="ARBA00023128"/>
    </source>
</evidence>
<dbReference type="GO" id="GO:0005741">
    <property type="term" value="C:mitochondrial outer membrane"/>
    <property type="evidence" value="ECO:0007669"/>
    <property type="project" value="UniProtKB-SubCell"/>
</dbReference>
<dbReference type="EMBL" id="KN825336">
    <property type="protein sequence ID" value="KIK91889.1"/>
    <property type="molecule type" value="Genomic_DNA"/>
</dbReference>
<evidence type="ECO:0000313" key="15">
    <source>
        <dbReference type="Proteomes" id="UP000054538"/>
    </source>
</evidence>
<keyword evidence="11" id="KW-0675">Receptor</keyword>
<proteinExistence type="inferred from homology"/>
<keyword evidence="9" id="KW-0496">Mitochondrion</keyword>
<organism evidence="14 15">
    <name type="scientific">Paxillus rubicundulus Ve08.2h10</name>
    <dbReference type="NCBI Taxonomy" id="930991"/>
    <lineage>
        <taxon>Eukaryota</taxon>
        <taxon>Fungi</taxon>
        <taxon>Dikarya</taxon>
        <taxon>Basidiomycota</taxon>
        <taxon>Agaricomycotina</taxon>
        <taxon>Agaricomycetes</taxon>
        <taxon>Agaricomycetidae</taxon>
        <taxon>Boletales</taxon>
        <taxon>Paxilineae</taxon>
        <taxon>Paxillaceae</taxon>
        <taxon>Paxillus</taxon>
    </lineage>
</organism>
<evidence type="ECO:0000256" key="12">
    <source>
        <dbReference type="SAM" id="MobiDB-lite"/>
    </source>
</evidence>
<reference evidence="15" key="2">
    <citation type="submission" date="2015-01" db="EMBL/GenBank/DDBJ databases">
        <title>Evolutionary Origins and Diversification of the Mycorrhizal Mutualists.</title>
        <authorList>
            <consortium name="DOE Joint Genome Institute"/>
            <consortium name="Mycorrhizal Genomics Consortium"/>
            <person name="Kohler A."/>
            <person name="Kuo A."/>
            <person name="Nagy L.G."/>
            <person name="Floudas D."/>
            <person name="Copeland A."/>
            <person name="Barry K.W."/>
            <person name="Cichocki N."/>
            <person name="Veneault-Fourrey C."/>
            <person name="LaButti K."/>
            <person name="Lindquist E.A."/>
            <person name="Lipzen A."/>
            <person name="Lundell T."/>
            <person name="Morin E."/>
            <person name="Murat C."/>
            <person name="Riley R."/>
            <person name="Ohm R."/>
            <person name="Sun H."/>
            <person name="Tunlid A."/>
            <person name="Henrissat B."/>
            <person name="Grigoriev I.V."/>
            <person name="Hibbett D.S."/>
            <person name="Martin F."/>
        </authorList>
    </citation>
    <scope>NUCLEOTIDE SEQUENCE [LARGE SCALE GENOMIC DNA]</scope>
    <source>
        <strain evidence="15">Ve08.2h10</strain>
    </source>
</reference>
<feature type="region of interest" description="Disordered" evidence="12">
    <location>
        <begin position="118"/>
        <end position="155"/>
    </location>
</feature>
<keyword evidence="4 13" id="KW-0812">Transmembrane</keyword>
<keyword evidence="7 13" id="KW-1133">Transmembrane helix</keyword>
<dbReference type="Pfam" id="PF04281">
    <property type="entry name" value="Tom22"/>
    <property type="match status" value="1"/>
</dbReference>
<keyword evidence="3" id="KW-0813">Transport</keyword>